<dbReference type="RefSeq" id="WP_084067666.1">
    <property type="nucleotide sequence ID" value="NZ_FWXY01000005.1"/>
</dbReference>
<feature type="domain" description="Cysteine-rich" evidence="2">
    <location>
        <begin position="151"/>
        <end position="234"/>
    </location>
</feature>
<dbReference type="Gene3D" id="1.20.1050.140">
    <property type="match status" value="1"/>
</dbReference>
<name>A0A1W2AJJ2_9BACT</name>
<keyword evidence="1" id="KW-0560">Oxidoreductase</keyword>
<dbReference type="EMBL" id="FWXY01000005">
    <property type="protein sequence ID" value="SMC60730.1"/>
    <property type="molecule type" value="Genomic_DNA"/>
</dbReference>
<evidence type="ECO:0000259" key="2">
    <source>
        <dbReference type="Pfam" id="PF02754"/>
    </source>
</evidence>
<protein>
    <submittedName>
        <fullName evidence="3">Heterodisulfide reductase subunit B</fullName>
    </submittedName>
</protein>
<evidence type="ECO:0000313" key="3">
    <source>
        <dbReference type="EMBL" id="SMC60730.1"/>
    </source>
</evidence>
<reference evidence="3 4" key="1">
    <citation type="submission" date="2017-04" db="EMBL/GenBank/DDBJ databases">
        <authorList>
            <person name="Afonso C.L."/>
            <person name="Miller P.J."/>
            <person name="Scott M.A."/>
            <person name="Spackman E."/>
            <person name="Goraichik I."/>
            <person name="Dimitrov K.M."/>
            <person name="Suarez D.L."/>
            <person name="Swayne D.E."/>
        </authorList>
    </citation>
    <scope>NUCLEOTIDE SEQUENCE [LARGE SCALE GENOMIC DNA]</scope>
    <source>
        <strain evidence="3 4">DSM 3385</strain>
    </source>
</reference>
<evidence type="ECO:0000256" key="1">
    <source>
        <dbReference type="ARBA" id="ARBA00023002"/>
    </source>
</evidence>
<dbReference type="OrthoDB" id="9777685at2"/>
<sequence length="287" mass="31141">MKYIYYPGCSLEESAIEYDGATRALMAELGEELIDIEDWNCCGATAAEPMSELLSFVLPARNIALAEKIKNAGDILVPCSACYLNLKKVMVERDKDENLSHNIDEALAVDDLKIKGTRRVRHLLDVLAHDIGAARIAQGVMNPLKGLKIAPYYGCQCLRPYGGFDDPEEPVTMTGLIEACGADVFPWDSSAVCCGASGMNTKREVSGKLVQKILMDARGADAIVTVCPMCQMNLEGFQKSVARGTSEDLSITVLYLPQLLGLAMGLSEEAVMLHKNLAVADTFLEVL</sequence>
<accession>A0A1W2AJJ2</accession>
<evidence type="ECO:0000313" key="4">
    <source>
        <dbReference type="Proteomes" id="UP000192418"/>
    </source>
</evidence>
<dbReference type="PANTHER" id="PTHR42947">
    <property type="entry name" value="COB--COM HETERODISULFIDE REDUCTASE SUBUNIT B 1"/>
    <property type="match status" value="1"/>
</dbReference>
<feature type="domain" description="Cysteine-rich" evidence="2">
    <location>
        <begin position="4"/>
        <end position="87"/>
    </location>
</feature>
<dbReference type="Proteomes" id="UP000192418">
    <property type="component" value="Unassembled WGS sequence"/>
</dbReference>
<dbReference type="InterPro" id="IPR051278">
    <property type="entry name" value="HdrB/HdrD_reductase"/>
</dbReference>
<dbReference type="InterPro" id="IPR004017">
    <property type="entry name" value="Cys_rich_dom"/>
</dbReference>
<keyword evidence="4" id="KW-1185">Reference proteome</keyword>
<dbReference type="AlphaFoldDB" id="A0A1W2AJJ2"/>
<dbReference type="STRING" id="1121400.SAMN02746065_105136"/>
<organism evidence="3 4">
    <name type="scientific">Desulfocicer vacuolatum DSM 3385</name>
    <dbReference type="NCBI Taxonomy" id="1121400"/>
    <lineage>
        <taxon>Bacteria</taxon>
        <taxon>Pseudomonadati</taxon>
        <taxon>Thermodesulfobacteriota</taxon>
        <taxon>Desulfobacteria</taxon>
        <taxon>Desulfobacterales</taxon>
        <taxon>Desulfobacteraceae</taxon>
        <taxon>Desulfocicer</taxon>
    </lineage>
</organism>
<dbReference type="Pfam" id="PF02754">
    <property type="entry name" value="CCG"/>
    <property type="match status" value="2"/>
</dbReference>
<gene>
    <name evidence="3" type="ORF">SAMN02746065_105136</name>
</gene>
<proteinExistence type="predicted"/>
<dbReference type="PANTHER" id="PTHR42947:SF1">
    <property type="entry name" value="COB--COM HETERODISULFIDE REDUCTASE SUBUNIT B 1"/>
    <property type="match status" value="1"/>
</dbReference>
<dbReference type="GO" id="GO:0016491">
    <property type="term" value="F:oxidoreductase activity"/>
    <property type="evidence" value="ECO:0007669"/>
    <property type="project" value="UniProtKB-KW"/>
</dbReference>